<evidence type="ECO:0000313" key="2">
    <source>
        <dbReference type="EMBL" id="MBP1971623.1"/>
    </source>
</evidence>
<keyword evidence="2" id="KW-0255">Endonuclease</keyword>
<dbReference type="GO" id="GO:0004519">
    <property type="term" value="F:endonuclease activity"/>
    <property type="evidence" value="ECO:0007669"/>
    <property type="project" value="UniProtKB-KW"/>
</dbReference>
<organism evidence="2 3">
    <name type="scientific">Virgibacillus natechei</name>
    <dbReference type="NCBI Taxonomy" id="1216297"/>
    <lineage>
        <taxon>Bacteria</taxon>
        <taxon>Bacillati</taxon>
        <taxon>Bacillota</taxon>
        <taxon>Bacilli</taxon>
        <taxon>Bacillales</taxon>
        <taxon>Bacillaceae</taxon>
        <taxon>Virgibacillus</taxon>
    </lineage>
</organism>
<comment type="caution">
    <text evidence="2">The sequence shown here is derived from an EMBL/GenBank/DDBJ whole genome shotgun (WGS) entry which is preliminary data.</text>
</comment>
<dbReference type="EMBL" id="JAGGKX010000029">
    <property type="protein sequence ID" value="MBP1971623.1"/>
    <property type="molecule type" value="Genomic_DNA"/>
</dbReference>
<dbReference type="CDD" id="cd00085">
    <property type="entry name" value="HNHc"/>
    <property type="match status" value="1"/>
</dbReference>
<keyword evidence="3" id="KW-1185">Reference proteome</keyword>
<keyword evidence="2" id="KW-0540">Nuclease</keyword>
<evidence type="ECO:0000259" key="1">
    <source>
        <dbReference type="Pfam" id="PF01844"/>
    </source>
</evidence>
<evidence type="ECO:0000313" key="3">
    <source>
        <dbReference type="Proteomes" id="UP001519345"/>
    </source>
</evidence>
<dbReference type="InterPro" id="IPR002711">
    <property type="entry name" value="HNH"/>
</dbReference>
<sequence length="78" mass="9102">MKIYERDEGRCRQCGGQGEEIHHIYFKSRGGRGVMKNGLTLCNECHRKAHSNNDIANYWIGWAAEEYGPDFYKDVYDL</sequence>
<dbReference type="Gene3D" id="1.10.30.50">
    <property type="match status" value="1"/>
</dbReference>
<accession>A0ABS4IKY5</accession>
<dbReference type="Proteomes" id="UP001519345">
    <property type="component" value="Unassembled WGS sequence"/>
</dbReference>
<dbReference type="InterPro" id="IPR003615">
    <property type="entry name" value="HNH_nuc"/>
</dbReference>
<reference evidence="2 3" key="1">
    <citation type="submission" date="2021-03" db="EMBL/GenBank/DDBJ databases">
        <title>Genomic Encyclopedia of Type Strains, Phase IV (KMG-IV): sequencing the most valuable type-strain genomes for metagenomic binning, comparative biology and taxonomic classification.</title>
        <authorList>
            <person name="Goeker M."/>
        </authorList>
    </citation>
    <scope>NUCLEOTIDE SEQUENCE [LARGE SCALE GENOMIC DNA]</scope>
    <source>
        <strain evidence="2 3">DSM 25609</strain>
    </source>
</reference>
<proteinExistence type="predicted"/>
<protein>
    <submittedName>
        <fullName evidence="2">5-methylcytosine-specific restriction endonuclease McrA</fullName>
    </submittedName>
</protein>
<gene>
    <name evidence="2" type="ORF">J2Z83_003774</name>
</gene>
<dbReference type="Pfam" id="PF01844">
    <property type="entry name" value="HNH"/>
    <property type="match status" value="1"/>
</dbReference>
<feature type="domain" description="HNH" evidence="1">
    <location>
        <begin position="11"/>
        <end position="51"/>
    </location>
</feature>
<keyword evidence="2" id="KW-0378">Hydrolase</keyword>
<name>A0ABS4IKY5_9BACI</name>